<dbReference type="EMBL" id="JACIEF010000001">
    <property type="protein sequence ID" value="MBB4106679.1"/>
    <property type="molecule type" value="Genomic_DNA"/>
</dbReference>
<sequence length="161" mass="18263">MMKSELKLLIVLSTMLLACGSLKSKKTLLLQDLQSNSYNQEHHNEQSRAEENTILLDTSNSEYEVRITPLGKFLYSAENGFEGMAEKVVLSGKAGKKRVVQQQRQSGHQFQRQTTRTESTVLKTKAQQVDKSRKSRFGLLAIGLVVVFGLVYWLIKKWPFG</sequence>
<keyword evidence="1" id="KW-1133">Transmembrane helix</keyword>
<comment type="caution">
    <text evidence="2">The sequence shown here is derived from an EMBL/GenBank/DDBJ whole genome shotgun (WGS) entry which is preliminary data.</text>
</comment>
<evidence type="ECO:0000313" key="2">
    <source>
        <dbReference type="EMBL" id="MBB4106679.1"/>
    </source>
</evidence>
<gene>
    <name evidence="2" type="ORF">GGQ60_000639</name>
</gene>
<keyword evidence="2" id="KW-0449">Lipoprotein</keyword>
<dbReference type="PROSITE" id="PS51257">
    <property type="entry name" value="PROKAR_LIPOPROTEIN"/>
    <property type="match status" value="1"/>
</dbReference>
<name>A0A7W6K7M7_9SPHI</name>
<dbReference type="Proteomes" id="UP000532273">
    <property type="component" value="Unassembled WGS sequence"/>
</dbReference>
<organism evidence="2 3">
    <name type="scientific">Pedobacter zeae</name>
    <dbReference type="NCBI Taxonomy" id="1737356"/>
    <lineage>
        <taxon>Bacteria</taxon>
        <taxon>Pseudomonadati</taxon>
        <taxon>Bacteroidota</taxon>
        <taxon>Sphingobacteriia</taxon>
        <taxon>Sphingobacteriales</taxon>
        <taxon>Sphingobacteriaceae</taxon>
        <taxon>Pedobacter</taxon>
    </lineage>
</organism>
<keyword evidence="1" id="KW-0812">Transmembrane</keyword>
<accession>A0A7W6K7M7</accession>
<evidence type="ECO:0000313" key="3">
    <source>
        <dbReference type="Proteomes" id="UP000532273"/>
    </source>
</evidence>
<dbReference type="AlphaFoldDB" id="A0A7W6K7M7"/>
<proteinExistence type="predicted"/>
<reference evidence="2 3" key="1">
    <citation type="submission" date="2020-08" db="EMBL/GenBank/DDBJ databases">
        <title>Genomic Encyclopedia of Type Strains, Phase IV (KMG-IV): sequencing the most valuable type-strain genomes for metagenomic binning, comparative biology and taxonomic classification.</title>
        <authorList>
            <person name="Goeker M."/>
        </authorList>
    </citation>
    <scope>NUCLEOTIDE SEQUENCE [LARGE SCALE GENOMIC DNA]</scope>
    <source>
        <strain evidence="2 3">DSM 100774</strain>
    </source>
</reference>
<evidence type="ECO:0000256" key="1">
    <source>
        <dbReference type="SAM" id="Phobius"/>
    </source>
</evidence>
<protein>
    <submittedName>
        <fullName evidence="2">Putative lipoprotein YmbA</fullName>
    </submittedName>
</protein>
<dbReference type="RefSeq" id="WP_183759922.1">
    <property type="nucleotide sequence ID" value="NZ_BMHZ01000002.1"/>
</dbReference>
<keyword evidence="1" id="KW-0472">Membrane</keyword>
<feature type="transmembrane region" description="Helical" evidence="1">
    <location>
        <begin position="137"/>
        <end position="155"/>
    </location>
</feature>